<dbReference type="OMA" id="CHYFKSI"/>
<evidence type="ECO:0000259" key="4">
    <source>
        <dbReference type="PROSITE" id="PS50181"/>
    </source>
</evidence>
<dbReference type="InterPro" id="IPR036047">
    <property type="entry name" value="F-box-like_dom_sf"/>
</dbReference>
<evidence type="ECO:0000256" key="1">
    <source>
        <dbReference type="ARBA" id="ARBA00022786"/>
    </source>
</evidence>
<dbReference type="Pfam" id="PF12937">
    <property type="entry name" value="F-box-like"/>
    <property type="match status" value="1"/>
</dbReference>
<reference evidence="5" key="1">
    <citation type="submission" date="2025-08" db="UniProtKB">
        <authorList>
            <consortium name="Ensembl"/>
        </authorList>
    </citation>
    <scope>IDENTIFICATION</scope>
</reference>
<dbReference type="Ensembl" id="ENSACIT00000002530.1">
    <property type="protein sequence ID" value="ENSACIP00000002439.1"/>
    <property type="gene ID" value="ENSACIG00000001982.1"/>
</dbReference>
<dbReference type="InterPro" id="IPR001562">
    <property type="entry name" value="Znf_Btk_motif"/>
</dbReference>
<feature type="region of interest" description="Disordered" evidence="3">
    <location>
        <begin position="18"/>
        <end position="61"/>
    </location>
</feature>
<dbReference type="GeneTree" id="ENSGT00530000064222"/>
<dbReference type="GO" id="GO:0008270">
    <property type="term" value="F:zinc ion binding"/>
    <property type="evidence" value="ECO:0007669"/>
    <property type="project" value="UniProtKB-KW"/>
</dbReference>
<feature type="compositionally biased region" description="Basic and acidic residues" evidence="3">
    <location>
        <begin position="548"/>
        <end position="558"/>
    </location>
</feature>
<keyword evidence="2" id="KW-0862">Zinc</keyword>
<dbReference type="Proteomes" id="UP000261340">
    <property type="component" value="Unplaced"/>
</dbReference>
<keyword evidence="6" id="KW-1185">Reference proteome</keyword>
<dbReference type="SMART" id="SM00256">
    <property type="entry name" value="FBOX"/>
    <property type="match status" value="1"/>
</dbReference>
<evidence type="ECO:0000313" key="6">
    <source>
        <dbReference type="Proteomes" id="UP000261340"/>
    </source>
</evidence>
<feature type="region of interest" description="Disordered" evidence="3">
    <location>
        <begin position="113"/>
        <end position="153"/>
    </location>
</feature>
<dbReference type="Gene3D" id="1.20.1280.50">
    <property type="match status" value="1"/>
</dbReference>
<dbReference type="GO" id="GO:0035556">
    <property type="term" value="P:intracellular signal transduction"/>
    <property type="evidence" value="ECO:0007669"/>
    <property type="project" value="InterPro"/>
</dbReference>
<feature type="compositionally biased region" description="Polar residues" evidence="3">
    <location>
        <begin position="126"/>
        <end position="139"/>
    </location>
</feature>
<feature type="domain" description="F-box" evidence="4">
    <location>
        <begin position="420"/>
        <end position="472"/>
    </location>
</feature>
<dbReference type="PANTHER" id="PTHR16271:SF10">
    <property type="entry name" value="F-BOX ONLY PROTEIN 46"/>
    <property type="match status" value="1"/>
</dbReference>
<evidence type="ECO:0000256" key="3">
    <source>
        <dbReference type="SAM" id="MobiDB-lite"/>
    </source>
</evidence>
<accession>A0A3Q0QSG3</accession>
<feature type="compositionally biased region" description="Low complexity" evidence="3">
    <location>
        <begin position="44"/>
        <end position="57"/>
    </location>
</feature>
<dbReference type="InterPro" id="IPR039594">
    <property type="entry name" value="FBXO34/46"/>
</dbReference>
<proteinExistence type="predicted"/>
<dbReference type="PROSITE" id="PS51113">
    <property type="entry name" value="ZF_BTK"/>
    <property type="match status" value="1"/>
</dbReference>
<evidence type="ECO:0000256" key="2">
    <source>
        <dbReference type="PROSITE-ProRule" id="PRU00432"/>
    </source>
</evidence>
<feature type="region of interest" description="Disordered" evidence="3">
    <location>
        <begin position="269"/>
        <end position="303"/>
    </location>
</feature>
<feature type="compositionally biased region" description="Gly residues" evidence="3">
    <location>
        <begin position="29"/>
        <end position="43"/>
    </location>
</feature>
<feature type="region of interest" description="Disordered" evidence="3">
    <location>
        <begin position="536"/>
        <end position="558"/>
    </location>
</feature>
<protein>
    <submittedName>
        <fullName evidence="5">F-box protein 46</fullName>
    </submittedName>
</protein>
<dbReference type="STRING" id="61819.ENSACIP00000002439"/>
<reference evidence="5" key="2">
    <citation type="submission" date="2025-09" db="UniProtKB">
        <authorList>
            <consortium name="Ensembl"/>
        </authorList>
    </citation>
    <scope>IDENTIFICATION</scope>
</reference>
<dbReference type="AlphaFoldDB" id="A0A3Q0QSG3"/>
<keyword evidence="1" id="KW-0833">Ubl conjugation pathway</keyword>
<feature type="compositionally biased region" description="Basic and acidic residues" evidence="3">
    <location>
        <begin position="275"/>
        <end position="284"/>
    </location>
</feature>
<organism evidence="5 6">
    <name type="scientific">Amphilophus citrinellus</name>
    <name type="common">Midas cichlid</name>
    <name type="synonym">Cichlasoma citrinellum</name>
    <dbReference type="NCBI Taxonomy" id="61819"/>
    <lineage>
        <taxon>Eukaryota</taxon>
        <taxon>Metazoa</taxon>
        <taxon>Chordata</taxon>
        <taxon>Craniata</taxon>
        <taxon>Vertebrata</taxon>
        <taxon>Euteleostomi</taxon>
        <taxon>Actinopterygii</taxon>
        <taxon>Neopterygii</taxon>
        <taxon>Teleostei</taxon>
        <taxon>Neoteleostei</taxon>
        <taxon>Acanthomorphata</taxon>
        <taxon>Ovalentaria</taxon>
        <taxon>Cichlomorphae</taxon>
        <taxon>Cichliformes</taxon>
        <taxon>Cichlidae</taxon>
        <taxon>New World cichlids</taxon>
        <taxon>Cichlasomatinae</taxon>
        <taxon>Heroini</taxon>
        <taxon>Amphilophus</taxon>
    </lineage>
</organism>
<dbReference type="PROSITE" id="PS50181">
    <property type="entry name" value="FBOX"/>
    <property type="match status" value="1"/>
</dbReference>
<evidence type="ECO:0000313" key="5">
    <source>
        <dbReference type="Ensembl" id="ENSACIP00000002439.1"/>
    </source>
</evidence>
<sequence length="558" mass="61148">MDRDTFSHIRLWCPRPFGTYSQNKARNPGSGGSGGGNGSGGAGSPSLSSPTPPSSGSQMEDGRVLLDTWYVIKPGNTKEKIAFFVAHQFSGAGQPRPSAMKVKGNWATDCSKAKRRRRCSSYDPPTRSQTSESHLSNDPSLAPLSPDEPQLGGVNETDLLSVAEMVALVEQRTALALQGIVVSDPSPIVFVSDSSSGGEPGTVRIAFRVSNLDPRSQLEPAGRSRCMFMSCGGGSNQAAARAKEKITCDLYQLVSPSSRDPSSLLLAATTATPKPDGDLHHPDRPACGSPDPTQELSSGEKKAVGVGRERVTGFHVEVVVTGAVDQCVFYGKDSTENVQEETVCFAMPSGGGGGVGVGNSTDPSCDDPPPGQLFFLQPPRGEEEDVKGTGTDPSLCRLYRHVSHDFLEIRFQIQRLLEPRQYMLLLPDHIMVNIFSYLPTRSLAALKCTCHYFKVLIETYGVRAVDSRWNQDPLYRDDPCKQCKRQYERGDVSLCRWHPKPYHHDLPYGRSYWMCCRRTDKDTPGCRVGLHDNNWVQQPADGSQPIRTKREDRREEAR</sequence>
<keyword evidence="2" id="KW-0863">Zinc-finger</keyword>
<keyword evidence="2" id="KW-0479">Metal-binding</keyword>
<dbReference type="SUPFAM" id="SSF81383">
    <property type="entry name" value="F-box domain"/>
    <property type="match status" value="1"/>
</dbReference>
<dbReference type="InterPro" id="IPR001810">
    <property type="entry name" value="F-box_dom"/>
</dbReference>
<name>A0A3Q0QSG3_AMPCI</name>
<dbReference type="PANTHER" id="PTHR16271">
    <property type="entry name" value="F-BOX ONLY PROTEIN 34/46 FAMILY MEMBER"/>
    <property type="match status" value="1"/>
</dbReference>